<dbReference type="RefSeq" id="WP_339587431.1">
    <property type="nucleotide sequence ID" value="NZ_JBBHJZ010000002.1"/>
</dbReference>
<protein>
    <recommendedName>
        <fullName evidence="4">Flagellar export protein FliJ</fullName>
    </recommendedName>
</protein>
<evidence type="ECO:0000313" key="3">
    <source>
        <dbReference type="Proteomes" id="UP001361239"/>
    </source>
</evidence>
<sequence length="141" mass="15238">MKAERDRLKRLNRLERVRAIAKQTAAAEAAQAEGTLAQLEALAERTRSMAAEYANRTGVRDAASLQAVNSFARGLEGISRNTSNDAANARRIADIKMQALSQAERRRAVVEERATHQARIIAKGSVAPVLSGKKKSGTGLE</sequence>
<gene>
    <name evidence="2" type="ORF">WG901_12665</name>
</gene>
<evidence type="ECO:0000313" key="2">
    <source>
        <dbReference type="EMBL" id="MEJ5977494.1"/>
    </source>
</evidence>
<dbReference type="EMBL" id="JBBHJZ010000002">
    <property type="protein sequence ID" value="MEJ5977494.1"/>
    <property type="molecule type" value="Genomic_DNA"/>
</dbReference>
<organism evidence="2 3">
    <name type="scientific">Novosphingobium anseongense</name>
    <dbReference type="NCBI Taxonomy" id="3133436"/>
    <lineage>
        <taxon>Bacteria</taxon>
        <taxon>Pseudomonadati</taxon>
        <taxon>Pseudomonadota</taxon>
        <taxon>Alphaproteobacteria</taxon>
        <taxon>Sphingomonadales</taxon>
        <taxon>Sphingomonadaceae</taxon>
        <taxon>Novosphingobium</taxon>
    </lineage>
</organism>
<proteinExistence type="predicted"/>
<accession>A0ABU8RXP8</accession>
<keyword evidence="1" id="KW-0175">Coiled coil</keyword>
<evidence type="ECO:0008006" key="4">
    <source>
        <dbReference type="Google" id="ProtNLM"/>
    </source>
</evidence>
<evidence type="ECO:0000256" key="1">
    <source>
        <dbReference type="SAM" id="Coils"/>
    </source>
</evidence>
<comment type="caution">
    <text evidence="2">The sequence shown here is derived from an EMBL/GenBank/DDBJ whole genome shotgun (WGS) entry which is preliminary data.</text>
</comment>
<feature type="coiled-coil region" evidence="1">
    <location>
        <begin position="22"/>
        <end position="56"/>
    </location>
</feature>
<reference evidence="2 3" key="1">
    <citation type="submission" date="2024-03" db="EMBL/GenBank/DDBJ databases">
        <authorList>
            <person name="Jo J.-H."/>
        </authorList>
    </citation>
    <scope>NUCLEOTIDE SEQUENCE [LARGE SCALE GENOMIC DNA]</scope>
    <source>
        <strain evidence="2 3">PS1R-30</strain>
    </source>
</reference>
<name>A0ABU8RXP8_9SPHN</name>
<dbReference type="Proteomes" id="UP001361239">
    <property type="component" value="Unassembled WGS sequence"/>
</dbReference>
<keyword evidence="3" id="KW-1185">Reference proteome</keyword>